<reference evidence="1 2" key="1">
    <citation type="submission" date="2023-02" db="EMBL/GenBank/DDBJ databases">
        <title>Genome sequence of Sphingomonas naphthae.</title>
        <authorList>
            <person name="Kim S."/>
            <person name="Heo J."/>
            <person name="Kwon S.-W."/>
        </authorList>
    </citation>
    <scope>NUCLEOTIDE SEQUENCE [LARGE SCALE GENOMIC DNA]</scope>
    <source>
        <strain evidence="1 2">KACC 18716</strain>
    </source>
</reference>
<evidence type="ECO:0000313" key="1">
    <source>
        <dbReference type="EMBL" id="WCT72901.1"/>
    </source>
</evidence>
<gene>
    <name evidence="1" type="ORF">PQ455_14840</name>
</gene>
<evidence type="ECO:0000313" key="2">
    <source>
        <dbReference type="Proteomes" id="UP001220395"/>
    </source>
</evidence>
<sequence length="223" mass="23808">MSDMWSAAATVPVWTRPAINPAASFRPRDLAQPQPTGFSPWAAEAEPEPGQDFGHDEYAAAPAPSIDIERLRAEAFADGFEEGRRTVMLEVSAERADTARLTASLEALKPEAPQALATLLSETVRRLVAGIVGQVTIDDDMLRAQTDAAATIISEECAPSRLRVSPADAERLAGADIPVELYADPALAPGMVVAETSTGWIEDGPEVRLQRLHTALTRLGAAR</sequence>
<dbReference type="Proteomes" id="UP001220395">
    <property type="component" value="Chromosome"/>
</dbReference>
<name>A0ABY7TI49_9SPHN</name>
<protein>
    <recommendedName>
        <fullName evidence="3">Flagellar assembly protein FliH/Type III secretion system HrpE domain-containing protein</fullName>
    </recommendedName>
</protein>
<dbReference type="EMBL" id="CP117411">
    <property type="protein sequence ID" value="WCT72901.1"/>
    <property type="molecule type" value="Genomic_DNA"/>
</dbReference>
<evidence type="ECO:0008006" key="3">
    <source>
        <dbReference type="Google" id="ProtNLM"/>
    </source>
</evidence>
<organism evidence="1 2">
    <name type="scientific">Sphingomonas naphthae</name>
    <dbReference type="NCBI Taxonomy" id="1813468"/>
    <lineage>
        <taxon>Bacteria</taxon>
        <taxon>Pseudomonadati</taxon>
        <taxon>Pseudomonadota</taxon>
        <taxon>Alphaproteobacteria</taxon>
        <taxon>Sphingomonadales</taxon>
        <taxon>Sphingomonadaceae</taxon>
        <taxon>Sphingomonas</taxon>
    </lineage>
</organism>
<accession>A0ABY7TI49</accession>
<proteinExistence type="predicted"/>
<keyword evidence="2" id="KW-1185">Reference proteome</keyword>
<dbReference type="RefSeq" id="WP_273686876.1">
    <property type="nucleotide sequence ID" value="NZ_CP117411.1"/>
</dbReference>